<reference evidence="1 2" key="1">
    <citation type="submission" date="2024-02" db="EMBL/GenBank/DDBJ databases">
        <title>Expansion and revision of Xanthobacter and proposal of Roseixanthobacter gen. nov.</title>
        <authorList>
            <person name="Soltysiak M.P.M."/>
            <person name="Jalihal A."/>
            <person name="Ory A."/>
            <person name="Chrisophersen C."/>
            <person name="Lee A.D."/>
            <person name="Boulton J."/>
            <person name="Springer M."/>
        </authorList>
    </citation>
    <scope>NUCLEOTIDE SEQUENCE [LARGE SCALE GENOMIC DNA]</scope>
    <source>
        <strain evidence="1 2">CB5</strain>
    </source>
</reference>
<sequence length="378" mass="41473">MSAIDAKTLFAASFMNGLALVGDKPRFFRQGIDLTPNVRVEFDAQPGRESGILISRKSFNGNVFIEIEPRKLEDANWLTIEITLDIDDVRETSTFVSILDAFSVKSVSVFSVLRVTYPDGRWVDFSSAELEFNATSTTHAFPVVLSQKIQDALAGASGAKLIFFIESRSTVFGISEVRTIGILRDAKLLAMRASSDLLTQLENRTLEGAHRAELSTEALTIDAATRREVACYAEVAPNVCFSFGPAAEEAVALLKMDDNIVVDLTGCADSDWRTIEFLFHPTSVGACRGLLIDIQSSYLPQPSEAILEGVFRIFVEDGYQDISLGGIAIDTNGTRTQQAYPLDLTAFQSNRCRLILFVPPTYASLLFKSLAVTLLQVK</sequence>
<protein>
    <submittedName>
        <fullName evidence="1">Uncharacterized protein</fullName>
    </submittedName>
</protein>
<name>A0ABW6ZCY6_9HYPH</name>
<accession>A0ABW6ZCY6</accession>
<evidence type="ECO:0000313" key="1">
    <source>
        <dbReference type="EMBL" id="MFG1251649.1"/>
    </source>
</evidence>
<keyword evidence="2" id="KW-1185">Reference proteome</keyword>
<gene>
    <name evidence="1" type="ORF">V5F30_05515</name>
</gene>
<comment type="caution">
    <text evidence="1">The sequence shown here is derived from an EMBL/GenBank/DDBJ whole genome shotgun (WGS) entry which is preliminary data.</text>
</comment>
<organism evidence="1 2">
    <name type="scientific">Xanthobacter aminoxidans</name>
    <dbReference type="NCBI Taxonomy" id="186280"/>
    <lineage>
        <taxon>Bacteria</taxon>
        <taxon>Pseudomonadati</taxon>
        <taxon>Pseudomonadota</taxon>
        <taxon>Alphaproteobacteria</taxon>
        <taxon>Hyphomicrobiales</taxon>
        <taxon>Xanthobacteraceae</taxon>
        <taxon>Xanthobacter</taxon>
    </lineage>
</organism>
<proteinExistence type="predicted"/>
<dbReference type="EMBL" id="JBAFUR010000001">
    <property type="protein sequence ID" value="MFG1251649.1"/>
    <property type="molecule type" value="Genomic_DNA"/>
</dbReference>
<dbReference type="RefSeq" id="WP_029558210.1">
    <property type="nucleotide sequence ID" value="NZ_JBAFUR010000001.1"/>
</dbReference>
<evidence type="ECO:0000313" key="2">
    <source>
        <dbReference type="Proteomes" id="UP001604043"/>
    </source>
</evidence>
<dbReference type="Proteomes" id="UP001604043">
    <property type="component" value="Unassembled WGS sequence"/>
</dbReference>